<dbReference type="AlphaFoldDB" id="A0A0E9SYN6"/>
<sequence length="26" mass="3100">MRQSWECNIRCRIGGREGPPTQHKMK</sequence>
<reference evidence="1" key="2">
    <citation type="journal article" date="2015" name="Fish Shellfish Immunol.">
        <title>Early steps in the European eel (Anguilla anguilla)-Vibrio vulnificus interaction in the gills: Role of the RtxA13 toxin.</title>
        <authorList>
            <person name="Callol A."/>
            <person name="Pajuelo D."/>
            <person name="Ebbesson L."/>
            <person name="Teles M."/>
            <person name="MacKenzie S."/>
            <person name="Amaro C."/>
        </authorList>
    </citation>
    <scope>NUCLEOTIDE SEQUENCE</scope>
</reference>
<reference evidence="1" key="1">
    <citation type="submission" date="2014-11" db="EMBL/GenBank/DDBJ databases">
        <authorList>
            <person name="Amaro Gonzalez C."/>
        </authorList>
    </citation>
    <scope>NUCLEOTIDE SEQUENCE</scope>
</reference>
<organism evidence="1">
    <name type="scientific">Anguilla anguilla</name>
    <name type="common">European freshwater eel</name>
    <name type="synonym">Muraena anguilla</name>
    <dbReference type="NCBI Taxonomy" id="7936"/>
    <lineage>
        <taxon>Eukaryota</taxon>
        <taxon>Metazoa</taxon>
        <taxon>Chordata</taxon>
        <taxon>Craniata</taxon>
        <taxon>Vertebrata</taxon>
        <taxon>Euteleostomi</taxon>
        <taxon>Actinopterygii</taxon>
        <taxon>Neopterygii</taxon>
        <taxon>Teleostei</taxon>
        <taxon>Anguilliformes</taxon>
        <taxon>Anguillidae</taxon>
        <taxon>Anguilla</taxon>
    </lineage>
</organism>
<accession>A0A0E9SYN6</accession>
<name>A0A0E9SYN6_ANGAN</name>
<protein>
    <submittedName>
        <fullName evidence="1">Uncharacterized protein</fullName>
    </submittedName>
</protein>
<evidence type="ECO:0000313" key="1">
    <source>
        <dbReference type="EMBL" id="JAH46367.1"/>
    </source>
</evidence>
<proteinExistence type="predicted"/>
<dbReference type="EMBL" id="GBXM01062210">
    <property type="protein sequence ID" value="JAH46367.1"/>
    <property type="molecule type" value="Transcribed_RNA"/>
</dbReference>